<evidence type="ECO:0000256" key="6">
    <source>
        <dbReference type="ARBA" id="ARBA00023136"/>
    </source>
</evidence>
<keyword evidence="2 7" id="KW-0813">Transport</keyword>
<dbReference type="PANTHER" id="PTHR30193">
    <property type="entry name" value="ABC TRANSPORTER PERMEASE PROTEIN"/>
    <property type="match status" value="1"/>
</dbReference>
<protein>
    <submittedName>
        <fullName evidence="9">Sugar ABC transporter permease</fullName>
    </submittedName>
</protein>
<evidence type="ECO:0000256" key="2">
    <source>
        <dbReference type="ARBA" id="ARBA00022448"/>
    </source>
</evidence>
<dbReference type="GO" id="GO:0055085">
    <property type="term" value="P:transmembrane transport"/>
    <property type="evidence" value="ECO:0007669"/>
    <property type="project" value="InterPro"/>
</dbReference>
<dbReference type="InterPro" id="IPR035906">
    <property type="entry name" value="MetI-like_sf"/>
</dbReference>
<keyword evidence="5 7" id="KW-1133">Transmembrane helix</keyword>
<evidence type="ECO:0000256" key="7">
    <source>
        <dbReference type="RuleBase" id="RU363032"/>
    </source>
</evidence>
<comment type="subcellular location">
    <subcellularLocation>
        <location evidence="1 7">Cell membrane</location>
        <topology evidence="1 7">Multi-pass membrane protein</topology>
    </subcellularLocation>
</comment>
<dbReference type="AlphaFoldDB" id="A0AAU6SAR3"/>
<dbReference type="EMBL" id="CP151632">
    <property type="protein sequence ID" value="WZO33975.1"/>
    <property type="molecule type" value="Genomic_DNA"/>
</dbReference>
<dbReference type="PROSITE" id="PS50928">
    <property type="entry name" value="ABC_TM1"/>
    <property type="match status" value="1"/>
</dbReference>
<reference evidence="9" key="1">
    <citation type="submission" date="2024-04" db="EMBL/GenBank/DDBJ databases">
        <authorList>
            <person name="Roder T."/>
            <person name="Oberhansli S."/>
            <person name="Kreuzer M."/>
        </authorList>
    </citation>
    <scope>NUCLEOTIDE SEQUENCE</scope>
    <source>
        <strain evidence="9">LWS13-1.2</strain>
    </source>
</reference>
<evidence type="ECO:0000256" key="1">
    <source>
        <dbReference type="ARBA" id="ARBA00004651"/>
    </source>
</evidence>
<feature type="transmembrane region" description="Helical" evidence="7">
    <location>
        <begin position="65"/>
        <end position="86"/>
    </location>
</feature>
<name>A0AAU6SAR3_9MICO</name>
<organism evidence="9">
    <name type="scientific">Microbacterium sp. LWS13-1.2</name>
    <dbReference type="NCBI Taxonomy" id="3135264"/>
    <lineage>
        <taxon>Bacteria</taxon>
        <taxon>Bacillati</taxon>
        <taxon>Actinomycetota</taxon>
        <taxon>Actinomycetes</taxon>
        <taxon>Micrococcales</taxon>
        <taxon>Microbacteriaceae</taxon>
        <taxon>Microbacterium</taxon>
    </lineage>
</organism>
<proteinExistence type="inferred from homology"/>
<feature type="transmembrane region" description="Helical" evidence="7">
    <location>
        <begin position="26"/>
        <end position="53"/>
    </location>
</feature>
<dbReference type="GO" id="GO:0005886">
    <property type="term" value="C:plasma membrane"/>
    <property type="evidence" value="ECO:0007669"/>
    <property type="project" value="UniProtKB-SubCell"/>
</dbReference>
<feature type="transmembrane region" description="Helical" evidence="7">
    <location>
        <begin position="180"/>
        <end position="207"/>
    </location>
</feature>
<accession>A0AAU6SAR3</accession>
<feature type="transmembrane region" description="Helical" evidence="7">
    <location>
        <begin position="228"/>
        <end position="250"/>
    </location>
</feature>
<dbReference type="SUPFAM" id="SSF161098">
    <property type="entry name" value="MetI-like"/>
    <property type="match status" value="1"/>
</dbReference>
<evidence type="ECO:0000256" key="5">
    <source>
        <dbReference type="ARBA" id="ARBA00022989"/>
    </source>
</evidence>
<sequence length="317" mass="35415">MTLPSGVTVTAPRRKRAVSWTNATPYLLVAPAIVLVLMVQLGPMLVGIIISFFDLTRLYITNWSGAPFVALENYVTALSFASPVGGRFLQSVGITIAFTVIVVTLCYLLGMSAAVVLQRTFRGKGWFRTLFLLPYALPVYASVIVWSFMFQRDNGLINHVLVDTLHLVQDPPFWLLGDNAFWSMVIVAVWNRWPFAFLMLMAGLQSIPEEVYQASSIDGASVWKQVRYITIPMLAPVNFVLILMMSLWTFNDFNHPFVLFGPTPPPAANLISMHIYNNSFINWNFGLGSAMSVLALIFLLAASGVALWLNRRSNREL</sequence>
<feature type="transmembrane region" description="Helical" evidence="7">
    <location>
        <begin position="285"/>
        <end position="309"/>
    </location>
</feature>
<evidence type="ECO:0000259" key="8">
    <source>
        <dbReference type="PROSITE" id="PS50928"/>
    </source>
</evidence>
<dbReference type="PANTHER" id="PTHR30193:SF37">
    <property type="entry name" value="INNER MEMBRANE ABC TRANSPORTER PERMEASE PROTEIN YCJO"/>
    <property type="match status" value="1"/>
</dbReference>
<dbReference type="InterPro" id="IPR051393">
    <property type="entry name" value="ABC_transporter_permease"/>
</dbReference>
<keyword evidence="6 7" id="KW-0472">Membrane</keyword>
<feature type="transmembrane region" description="Helical" evidence="7">
    <location>
        <begin position="92"/>
        <end position="117"/>
    </location>
</feature>
<dbReference type="Gene3D" id="1.10.3720.10">
    <property type="entry name" value="MetI-like"/>
    <property type="match status" value="1"/>
</dbReference>
<dbReference type="InterPro" id="IPR000515">
    <property type="entry name" value="MetI-like"/>
</dbReference>
<dbReference type="CDD" id="cd06261">
    <property type="entry name" value="TM_PBP2"/>
    <property type="match status" value="1"/>
</dbReference>
<dbReference type="Pfam" id="PF00528">
    <property type="entry name" value="BPD_transp_1"/>
    <property type="match status" value="1"/>
</dbReference>
<evidence type="ECO:0000313" key="9">
    <source>
        <dbReference type="EMBL" id="WZO33975.1"/>
    </source>
</evidence>
<evidence type="ECO:0000256" key="4">
    <source>
        <dbReference type="ARBA" id="ARBA00022692"/>
    </source>
</evidence>
<dbReference type="RefSeq" id="WP_349428512.1">
    <property type="nucleotide sequence ID" value="NZ_CP151632.1"/>
</dbReference>
<feature type="domain" description="ABC transmembrane type-1" evidence="8">
    <location>
        <begin position="92"/>
        <end position="306"/>
    </location>
</feature>
<evidence type="ECO:0000256" key="3">
    <source>
        <dbReference type="ARBA" id="ARBA00022475"/>
    </source>
</evidence>
<comment type="similarity">
    <text evidence="7">Belongs to the binding-protein-dependent transport system permease family.</text>
</comment>
<keyword evidence="4 7" id="KW-0812">Transmembrane</keyword>
<gene>
    <name evidence="9" type="ORF">MRBLWS13_001615</name>
</gene>
<feature type="transmembrane region" description="Helical" evidence="7">
    <location>
        <begin position="129"/>
        <end position="149"/>
    </location>
</feature>
<keyword evidence="3" id="KW-1003">Cell membrane</keyword>